<name>A0A081Q933_STRMT</name>
<keyword evidence="1" id="KW-0472">Membrane</keyword>
<feature type="transmembrane region" description="Helical" evidence="1">
    <location>
        <begin position="144"/>
        <end position="166"/>
    </location>
</feature>
<dbReference type="OrthoDB" id="2142440at2"/>
<evidence type="ECO:0008006" key="4">
    <source>
        <dbReference type="Google" id="ProtNLM"/>
    </source>
</evidence>
<feature type="transmembrane region" description="Helical" evidence="1">
    <location>
        <begin position="62"/>
        <end position="83"/>
    </location>
</feature>
<dbReference type="Proteomes" id="UP000028030">
    <property type="component" value="Unassembled WGS sequence"/>
</dbReference>
<accession>A0A081Q933</accession>
<dbReference type="EMBL" id="JPFW01000009">
    <property type="protein sequence ID" value="KEQ39456.1"/>
    <property type="molecule type" value="Genomic_DNA"/>
</dbReference>
<evidence type="ECO:0000313" key="3">
    <source>
        <dbReference type="Proteomes" id="UP000028030"/>
    </source>
</evidence>
<keyword evidence="1" id="KW-0812">Transmembrane</keyword>
<evidence type="ECO:0000256" key="1">
    <source>
        <dbReference type="SAM" id="Phobius"/>
    </source>
</evidence>
<dbReference type="AlphaFoldDB" id="A0A081Q933"/>
<dbReference type="PATRIC" id="fig|28037.97.peg.1524"/>
<comment type="caution">
    <text evidence="2">The sequence shown here is derived from an EMBL/GenBank/DDBJ whole genome shotgun (WGS) entry which is preliminary data.</text>
</comment>
<feature type="transmembrane region" description="Helical" evidence="1">
    <location>
        <begin position="36"/>
        <end position="56"/>
    </location>
</feature>
<feature type="transmembrane region" description="Helical" evidence="1">
    <location>
        <begin position="113"/>
        <end position="132"/>
    </location>
</feature>
<evidence type="ECO:0000313" key="2">
    <source>
        <dbReference type="EMBL" id="KEQ39456.1"/>
    </source>
</evidence>
<dbReference type="InterPro" id="IPR021697">
    <property type="entry name" value="DUF3278"/>
</dbReference>
<gene>
    <name evidence="2" type="ORF">SK642_1588</name>
</gene>
<reference evidence="2 3" key="1">
    <citation type="submission" date="2014-05" db="EMBL/GenBank/DDBJ databases">
        <authorList>
            <person name="Daugherty S.C."/>
            <person name="Tallon L.J."/>
            <person name="Sadzewicz L."/>
            <person name="Kilian M."/>
            <person name="Tettelin H."/>
        </authorList>
    </citation>
    <scope>NUCLEOTIDE SEQUENCE [LARGE SCALE GENOMIC DNA]</scope>
    <source>
        <strain evidence="2 3">SK642</strain>
    </source>
</reference>
<sequence length="180" mass="20637">MKKETFTEKLIKRTYGISGPLDEYKRHEADRIGNQVFIILFYLMIFGNLIPLLLAYKYPQEVALIYPPLILVIALIAAGYVTYQMKKTGITAIDPDMLTEKESKQLHYPGLKAGLFFGLWMFFITPLLHILLGESQDYLQSLLAFKNIFSSILESVFFGVVIQIIISHRIAKAKKDQDED</sequence>
<proteinExistence type="predicted"/>
<protein>
    <recommendedName>
        <fullName evidence="4">DUF3278 domain-containing protein</fullName>
    </recommendedName>
</protein>
<keyword evidence="1" id="KW-1133">Transmembrane helix</keyword>
<dbReference type="RefSeq" id="WP_033684309.1">
    <property type="nucleotide sequence ID" value="NZ_JPFW01000009.1"/>
</dbReference>
<dbReference type="Pfam" id="PF11683">
    <property type="entry name" value="DUF3278"/>
    <property type="match status" value="1"/>
</dbReference>
<organism evidence="2 3">
    <name type="scientific">Streptococcus mitis</name>
    <dbReference type="NCBI Taxonomy" id="28037"/>
    <lineage>
        <taxon>Bacteria</taxon>
        <taxon>Bacillati</taxon>
        <taxon>Bacillota</taxon>
        <taxon>Bacilli</taxon>
        <taxon>Lactobacillales</taxon>
        <taxon>Streptococcaceae</taxon>
        <taxon>Streptococcus</taxon>
        <taxon>Streptococcus mitis group</taxon>
    </lineage>
</organism>